<organism evidence="2 3">
    <name type="scientific">Conidiobolus coronatus (strain ATCC 28846 / CBS 209.66 / NRRL 28638)</name>
    <name type="common">Delacroixia coronata</name>
    <dbReference type="NCBI Taxonomy" id="796925"/>
    <lineage>
        <taxon>Eukaryota</taxon>
        <taxon>Fungi</taxon>
        <taxon>Fungi incertae sedis</taxon>
        <taxon>Zoopagomycota</taxon>
        <taxon>Entomophthoromycotina</taxon>
        <taxon>Entomophthoromycetes</taxon>
        <taxon>Entomophthorales</taxon>
        <taxon>Ancylistaceae</taxon>
        <taxon>Conidiobolus</taxon>
    </lineage>
</organism>
<dbReference type="EMBL" id="KQ964670">
    <property type="protein sequence ID" value="KXN66992.1"/>
    <property type="molecule type" value="Genomic_DNA"/>
</dbReference>
<name>A0A137NW44_CONC2</name>
<accession>A0A137NW44</accession>
<reference evidence="2 3" key="1">
    <citation type="journal article" date="2015" name="Genome Biol. Evol.">
        <title>Phylogenomic analyses indicate that early fungi evolved digesting cell walls of algal ancestors of land plants.</title>
        <authorList>
            <person name="Chang Y."/>
            <person name="Wang S."/>
            <person name="Sekimoto S."/>
            <person name="Aerts A.L."/>
            <person name="Choi C."/>
            <person name="Clum A."/>
            <person name="LaButti K.M."/>
            <person name="Lindquist E.A."/>
            <person name="Yee Ngan C."/>
            <person name="Ohm R.A."/>
            <person name="Salamov A.A."/>
            <person name="Grigoriev I.V."/>
            <person name="Spatafora J.W."/>
            <person name="Berbee M.L."/>
        </authorList>
    </citation>
    <scope>NUCLEOTIDE SEQUENCE [LARGE SCALE GENOMIC DNA]</scope>
    <source>
        <strain evidence="2 3">NRRL 28638</strain>
    </source>
</reference>
<keyword evidence="1" id="KW-1133">Transmembrane helix</keyword>
<dbReference type="Proteomes" id="UP000070444">
    <property type="component" value="Unassembled WGS sequence"/>
</dbReference>
<feature type="transmembrane region" description="Helical" evidence="1">
    <location>
        <begin position="228"/>
        <end position="255"/>
    </location>
</feature>
<dbReference type="OrthoDB" id="2117972at2759"/>
<evidence type="ECO:0000256" key="1">
    <source>
        <dbReference type="SAM" id="Phobius"/>
    </source>
</evidence>
<evidence type="ECO:0008006" key="4">
    <source>
        <dbReference type="Google" id="ProtNLM"/>
    </source>
</evidence>
<keyword evidence="3" id="KW-1185">Reference proteome</keyword>
<keyword evidence="1" id="KW-0812">Transmembrane</keyword>
<sequence>MMIFVSKSVLDYPQLVPDPPNTDLYIQLDLSLQQQDLNKKTVNYLVNFKPSGLSLQDGPTSWDRDIVFDFYPSQLVVKNGTIIKPFRFEVDLVDGSSKDYPFDEYLTDLGFHAYDNSTNQTIPLSINANLRTISTTTRFNPRTLFTELGDKIYYFEVIVYRSKVVFVFCFFISLLTWILTILAMILAFDTVVYGRELPPPIMSLGVAILFALPAIRRTQPGIPDIGCAIDYLCFFWCETLVALSTCVIIGCYTLRYNKPSSNPI</sequence>
<feature type="transmembrane region" description="Helical" evidence="1">
    <location>
        <begin position="164"/>
        <end position="188"/>
    </location>
</feature>
<proteinExistence type="predicted"/>
<dbReference type="STRING" id="796925.A0A137NW44"/>
<evidence type="ECO:0000313" key="2">
    <source>
        <dbReference type="EMBL" id="KXN66992.1"/>
    </source>
</evidence>
<evidence type="ECO:0000313" key="3">
    <source>
        <dbReference type="Proteomes" id="UP000070444"/>
    </source>
</evidence>
<feature type="transmembrane region" description="Helical" evidence="1">
    <location>
        <begin position="200"/>
        <end position="216"/>
    </location>
</feature>
<dbReference type="InterPro" id="IPR027948">
    <property type="entry name" value="DUF4436"/>
</dbReference>
<dbReference type="OMA" id="MEWSITE"/>
<gene>
    <name evidence="2" type="ORF">CONCODRAFT_11031</name>
</gene>
<keyword evidence="1" id="KW-0472">Membrane</keyword>
<dbReference type="Pfam" id="PF14494">
    <property type="entry name" value="DUF4436"/>
    <property type="match status" value="1"/>
</dbReference>
<protein>
    <recommendedName>
        <fullName evidence="4">Neurotransmitter-gated ion-channel ligand-binding domain-containing protein</fullName>
    </recommendedName>
</protein>
<dbReference type="AlphaFoldDB" id="A0A137NW44"/>